<name>A0A502EA79_9MYCO</name>
<evidence type="ECO:0000313" key="2">
    <source>
        <dbReference type="EMBL" id="TPG34628.1"/>
    </source>
</evidence>
<dbReference type="PANTHER" id="PTHR10426:SF88">
    <property type="entry name" value="ADIPOCYTE PLASMA MEMBRANE-ASSOCIATED PROTEIN HEMOMUCIN-RELATED"/>
    <property type="match status" value="1"/>
</dbReference>
<dbReference type="InterPro" id="IPR011042">
    <property type="entry name" value="6-blade_b-propeller_TolB-like"/>
</dbReference>
<dbReference type="AlphaFoldDB" id="A0A502EA79"/>
<dbReference type="InterPro" id="IPR013658">
    <property type="entry name" value="SGL"/>
</dbReference>
<dbReference type="Gene3D" id="2.120.10.30">
    <property type="entry name" value="TolB, C-terminal domain"/>
    <property type="match status" value="1"/>
</dbReference>
<protein>
    <submittedName>
        <fullName evidence="2">SMP-30/gluconolactonase/LRE family protein</fullName>
    </submittedName>
</protein>
<dbReference type="PANTHER" id="PTHR10426">
    <property type="entry name" value="STRICTOSIDINE SYNTHASE-RELATED"/>
    <property type="match status" value="1"/>
</dbReference>
<dbReference type="OrthoDB" id="3332247at2"/>
<feature type="domain" description="SMP-30/Gluconolactonase/LRE-like region" evidence="1">
    <location>
        <begin position="53"/>
        <end position="244"/>
    </location>
</feature>
<dbReference type="Proteomes" id="UP000320095">
    <property type="component" value="Unassembled WGS sequence"/>
</dbReference>
<comment type="caution">
    <text evidence="2">The sequence shown here is derived from an EMBL/GenBank/DDBJ whole genome shotgun (WGS) entry which is preliminary data.</text>
</comment>
<dbReference type="RefSeq" id="WP_140691689.1">
    <property type="nucleotide sequence ID" value="NZ_RCZG01000004.1"/>
</dbReference>
<sequence length="330" mass="35440">MSKPSIDPVRWQPPPSTPLREPDLVRELWVVALPGFAPEDVVVDGLGGVLTGVVGGEILRIDAESGLLEVIGNTGGRPLGLAVSRDGRLLICDSHRGLVAMNIATGDVETLVDEFEGRPLTFCSNVVEASDGTIYFTESTDRFHYEYYKAAVIEARGSGSLFRRDPDGTVTRLLSGLFFANGVTLTADESAVVFAETTGARVSKFWLTGAEAGTVTPLIDALPGYPDNISTGPDGRIWVAMVSDRNGLTEWLAPRAPGLRKLLWHLPYGALPDVKPVVWVIALDPDDGRVLTQLRARHSDFGSTTGVVQEGNRVWLAGIGAPTIAYFDLS</sequence>
<gene>
    <name evidence="2" type="ORF">EAH80_14065</name>
</gene>
<dbReference type="SUPFAM" id="SSF63829">
    <property type="entry name" value="Calcium-dependent phosphotriesterase"/>
    <property type="match status" value="1"/>
</dbReference>
<organism evidence="2 3">
    <name type="scientific">Mycolicibacterium hodleri</name>
    <dbReference type="NCBI Taxonomy" id="49897"/>
    <lineage>
        <taxon>Bacteria</taxon>
        <taxon>Bacillati</taxon>
        <taxon>Actinomycetota</taxon>
        <taxon>Actinomycetes</taxon>
        <taxon>Mycobacteriales</taxon>
        <taxon>Mycobacteriaceae</taxon>
        <taxon>Mycolicibacterium</taxon>
    </lineage>
</organism>
<reference evidence="2 3" key="1">
    <citation type="journal article" date="2019" name="Environ. Microbiol.">
        <title>Species interactions and distinct microbial communities in high Arctic permafrost affected cryosols are associated with the CH4 and CO2 gas fluxes.</title>
        <authorList>
            <person name="Altshuler I."/>
            <person name="Hamel J."/>
            <person name="Turney S."/>
            <person name="Magnuson E."/>
            <person name="Levesque R."/>
            <person name="Greer C."/>
            <person name="Whyte L.G."/>
        </authorList>
    </citation>
    <scope>NUCLEOTIDE SEQUENCE [LARGE SCALE GENOMIC DNA]</scope>
    <source>
        <strain evidence="2 3">S5.20</strain>
    </source>
</reference>
<dbReference type="EMBL" id="RCZG01000004">
    <property type="protein sequence ID" value="TPG34628.1"/>
    <property type="molecule type" value="Genomic_DNA"/>
</dbReference>
<proteinExistence type="predicted"/>
<evidence type="ECO:0000313" key="3">
    <source>
        <dbReference type="Proteomes" id="UP000320095"/>
    </source>
</evidence>
<dbReference type="Pfam" id="PF08450">
    <property type="entry name" value="SGL"/>
    <property type="match status" value="1"/>
</dbReference>
<accession>A0A502EA79</accession>
<evidence type="ECO:0000259" key="1">
    <source>
        <dbReference type="Pfam" id="PF08450"/>
    </source>
</evidence>
<dbReference type="GO" id="GO:0012505">
    <property type="term" value="C:endomembrane system"/>
    <property type="evidence" value="ECO:0007669"/>
    <property type="project" value="TreeGrafter"/>
</dbReference>
<keyword evidence="3" id="KW-1185">Reference proteome</keyword>
<dbReference type="GO" id="GO:0016787">
    <property type="term" value="F:hydrolase activity"/>
    <property type="evidence" value="ECO:0007669"/>
    <property type="project" value="TreeGrafter"/>
</dbReference>